<evidence type="ECO:0000313" key="1">
    <source>
        <dbReference type="EMBL" id="VVW04735.1"/>
    </source>
</evidence>
<gene>
    <name evidence="1" type="ORF">NYM_LOCUS12382</name>
</gene>
<protein>
    <submittedName>
        <fullName evidence="1">Uncharacterized protein</fullName>
    </submittedName>
</protein>
<organism evidence="1">
    <name type="scientific">Nymphaea colorata</name>
    <name type="common">pocket water lily</name>
    <dbReference type="NCBI Taxonomy" id="210225"/>
    <lineage>
        <taxon>Eukaryota</taxon>
        <taxon>Viridiplantae</taxon>
        <taxon>Streptophyta</taxon>
        <taxon>Embryophyta</taxon>
        <taxon>Tracheophyta</taxon>
        <taxon>Spermatophyta</taxon>
        <taxon>Magnoliopsida</taxon>
        <taxon>Nymphaeales</taxon>
        <taxon>Nymphaeaceae</taxon>
        <taxon>Nymphaea</taxon>
    </lineage>
</organism>
<proteinExistence type="predicted"/>
<sequence>MRPRPCPQP</sequence>
<name>A0A5K1ATK8_9MAGN</name>
<reference evidence="1" key="1">
    <citation type="submission" date="2019-09" db="EMBL/GenBank/DDBJ databases">
        <authorList>
            <person name="Zhang L."/>
        </authorList>
    </citation>
    <scope>NUCLEOTIDE SEQUENCE</scope>
</reference>
<dbReference type="EMBL" id="LR721780">
    <property type="protein sequence ID" value="VVW04735.1"/>
    <property type="molecule type" value="Genomic_DNA"/>
</dbReference>
<accession>A0A5K1ATK8</accession>